<keyword evidence="2" id="KW-1133">Transmembrane helix</keyword>
<dbReference type="RefSeq" id="WP_156997221.1">
    <property type="nucleotide sequence ID" value="NZ_BAAANU010000010.1"/>
</dbReference>
<evidence type="ECO:0000256" key="1">
    <source>
        <dbReference type="SAM" id="MobiDB-lite"/>
    </source>
</evidence>
<dbReference type="AlphaFoldDB" id="A0A9X2GY40"/>
<evidence type="ECO:0000313" key="4">
    <source>
        <dbReference type="Proteomes" id="UP001139722"/>
    </source>
</evidence>
<dbReference type="InterPro" id="IPR025101">
    <property type="entry name" value="DUF4012"/>
</dbReference>
<dbReference type="OrthoDB" id="3203519at2"/>
<feature type="compositionally biased region" description="Low complexity" evidence="1">
    <location>
        <begin position="1"/>
        <end position="11"/>
    </location>
</feature>
<dbReference type="Proteomes" id="UP001139722">
    <property type="component" value="Unassembled WGS sequence"/>
</dbReference>
<gene>
    <name evidence="3" type="ORF">BJ978_000139</name>
</gene>
<keyword evidence="2" id="KW-0812">Transmembrane</keyword>
<accession>A0A9X2GY40</accession>
<dbReference type="EMBL" id="JAMZDY010000001">
    <property type="protein sequence ID" value="MCP2369463.1"/>
    <property type="molecule type" value="Genomic_DNA"/>
</dbReference>
<feature type="compositionally biased region" description="Basic residues" evidence="1">
    <location>
        <begin position="40"/>
        <end position="58"/>
    </location>
</feature>
<evidence type="ECO:0008006" key="5">
    <source>
        <dbReference type="Google" id="ProtNLM"/>
    </source>
</evidence>
<reference evidence="3" key="1">
    <citation type="submission" date="2022-06" db="EMBL/GenBank/DDBJ databases">
        <title>Sequencing the genomes of 1000 actinobacteria strains.</title>
        <authorList>
            <person name="Klenk H.-P."/>
        </authorList>
    </citation>
    <scope>NUCLEOTIDE SEQUENCE</scope>
    <source>
        <strain evidence="3">DSM 22016</strain>
    </source>
</reference>
<keyword evidence="4" id="KW-1185">Reference proteome</keyword>
<comment type="caution">
    <text evidence="3">The sequence shown here is derived from an EMBL/GenBank/DDBJ whole genome shotgun (WGS) entry which is preliminary data.</text>
</comment>
<dbReference type="Pfam" id="PF13196">
    <property type="entry name" value="DUF4012"/>
    <property type="match status" value="1"/>
</dbReference>
<evidence type="ECO:0000313" key="3">
    <source>
        <dbReference type="EMBL" id="MCP2369463.1"/>
    </source>
</evidence>
<organism evidence="3 4">
    <name type="scientific">Agromyces terreus</name>
    <dbReference type="NCBI Taxonomy" id="424795"/>
    <lineage>
        <taxon>Bacteria</taxon>
        <taxon>Bacillati</taxon>
        <taxon>Actinomycetota</taxon>
        <taxon>Actinomycetes</taxon>
        <taxon>Micrococcales</taxon>
        <taxon>Microbacteriaceae</taxon>
        <taxon>Agromyces</taxon>
    </lineage>
</organism>
<evidence type="ECO:0000256" key="2">
    <source>
        <dbReference type="SAM" id="Phobius"/>
    </source>
</evidence>
<feature type="region of interest" description="Disordered" evidence="1">
    <location>
        <begin position="1"/>
        <end position="58"/>
    </location>
</feature>
<feature type="compositionally biased region" description="Basic and acidic residues" evidence="1">
    <location>
        <begin position="12"/>
        <end position="28"/>
    </location>
</feature>
<protein>
    <recommendedName>
        <fullName evidence="5">DUF4012 domain-containing protein</fullName>
    </recommendedName>
</protein>
<sequence length="646" mass="67754">MTPSSGGSESSSRNHGDGASDRRHESSRSHHSGSGGGSGRSHRHHHGSSSRRRKEQQKKRRKRIIVWSIVGVLALLVFCVVWVGVRGFLAVGELQAAVPLAKSAQQQVVAGDTKAAQQTADELAGHAASAASLTGDPIWRGAEVLPGIGPNLEVMRVVAASVDRIARDAVVPLATSAATIDLASFAPVDGRIDLQPMIDVQMPVHGARIAFDSADAALANVQDAQVIGPLADARYELTSLVDEAGATVIGLDNAVRLLPPMLGADGPRDTLLLFQNNAELRSTGGISGALANVHAEGGAVSMTRQASTRDFPKFTPPVIDLPADTKALWSDNTASYIQDVNFTPQFPLAATIAREMWRLQYGAEVQSVVAVDPVMLSYLLRATGPITLTTGEQLTSENAVQFLLSDVYEQYPVSQQDAIFADAAATAFRALTAGGLDTQALIEALAQAGTERRILVWNADASEQAVLAGTTLAGGLPESDAETQNFGVYLNDQTGSKMDSYLDVQVGAGTVTCRNDGLPNYEVVVKLTNTAPADAATSLPPYVTGGGVFGTPPGNIRTTVHVYSARGTYNLGVALNGEPTDSRPATDTGYEVSKVVSRLAPGESAEYRFGFLGGEAGEKFTATEATPLVSTPETLGVALSCESALW</sequence>
<feature type="transmembrane region" description="Helical" evidence="2">
    <location>
        <begin position="64"/>
        <end position="85"/>
    </location>
</feature>
<proteinExistence type="predicted"/>
<keyword evidence="2" id="KW-0472">Membrane</keyword>
<name>A0A9X2GY40_9MICO</name>